<proteinExistence type="inferred from homology"/>
<dbReference type="OrthoDB" id="6375767at2759"/>
<dbReference type="SMART" id="SM00262">
    <property type="entry name" value="GEL"/>
    <property type="match status" value="6"/>
</dbReference>
<dbReference type="InterPro" id="IPR036886">
    <property type="entry name" value="Villin_headpiece_dom_sf"/>
</dbReference>
<dbReference type="Gene3D" id="1.10.950.10">
    <property type="entry name" value="Villin headpiece domain"/>
    <property type="match status" value="1"/>
</dbReference>
<dbReference type="GO" id="GO:0015629">
    <property type="term" value="C:actin cytoskeleton"/>
    <property type="evidence" value="ECO:0000318"/>
    <property type="project" value="GO_Central"/>
</dbReference>
<comment type="subcellular location">
    <subcellularLocation>
        <location evidence="1">Cytoplasm</location>
        <location evidence="1">Cytoskeleton</location>
    </subcellularLocation>
</comment>
<dbReference type="GO" id="GO:0005546">
    <property type="term" value="F:phosphatidylinositol-4,5-bisphosphate binding"/>
    <property type="evidence" value="ECO:0000318"/>
    <property type="project" value="GO_Central"/>
</dbReference>
<dbReference type="SUPFAM" id="SSF47050">
    <property type="entry name" value="VHP, Villin headpiece domain"/>
    <property type="match status" value="1"/>
</dbReference>
<keyword evidence="3" id="KW-0117">Actin capping</keyword>
<dbReference type="GO" id="GO:0008154">
    <property type="term" value="P:actin polymerization or depolymerization"/>
    <property type="evidence" value="ECO:0000318"/>
    <property type="project" value="GO_Central"/>
</dbReference>
<dbReference type="EnsemblMetazoa" id="XM_030973669">
    <property type="protein sequence ID" value="XP_030829529"/>
    <property type="gene ID" value="GeneID_585300"/>
</dbReference>
<accession>A0A7M7N0Y4</accession>
<dbReference type="CDD" id="cd11293">
    <property type="entry name" value="gelsolin_S4_like"/>
    <property type="match status" value="1"/>
</dbReference>
<evidence type="ECO:0000256" key="4">
    <source>
        <dbReference type="ARBA" id="ARBA00022490"/>
    </source>
</evidence>
<keyword evidence="4" id="KW-0963">Cytoplasm</keyword>
<dbReference type="RefSeq" id="XP_030829528.1">
    <property type="nucleotide sequence ID" value="XM_030973668.1"/>
</dbReference>
<feature type="domain" description="HP" evidence="9">
    <location>
        <begin position="787"/>
        <end position="850"/>
    </location>
</feature>
<dbReference type="PRINTS" id="PR00597">
    <property type="entry name" value="GELSOLIN"/>
</dbReference>
<evidence type="ECO:0000313" key="10">
    <source>
        <dbReference type="EnsemblMetazoa" id="XP_030829528"/>
    </source>
</evidence>
<dbReference type="Proteomes" id="UP000007110">
    <property type="component" value="Unassembled WGS sequence"/>
</dbReference>
<evidence type="ECO:0000256" key="1">
    <source>
        <dbReference type="ARBA" id="ARBA00004245"/>
    </source>
</evidence>
<dbReference type="EnsemblMetazoa" id="XM_030973668">
    <property type="protein sequence ID" value="XP_030829528"/>
    <property type="gene ID" value="GeneID_585300"/>
</dbReference>
<dbReference type="CDD" id="cd11292">
    <property type="entry name" value="gelsolin_S3_like"/>
    <property type="match status" value="1"/>
</dbReference>
<dbReference type="InterPro" id="IPR007123">
    <property type="entry name" value="Gelsolin-like_dom"/>
</dbReference>
<dbReference type="CTD" id="250298"/>
<dbReference type="CDD" id="cd11291">
    <property type="entry name" value="gelsolin_S6_like"/>
    <property type="match status" value="1"/>
</dbReference>
<evidence type="ECO:0000256" key="3">
    <source>
        <dbReference type="ARBA" id="ARBA00022467"/>
    </source>
</evidence>
<sequence>MSKVDPAFSGVGKKEGLKIWRIENLKVVAIPDKSYGQFHKGDSYICLKTNKKGNGFSWNIHFWLGTETSQDEAGVAAYKTVELDDSLGGGPVQFREVESSESAEFMSYFPKGIRYLEGGIKSGFKKVDKDKFEKKMYIVKGKRNIRVNQVPCKWESLNNGDVFIFDLGQHIVVWNGPQSSRTERMQGTQAAKGIRDDERGGKARILFVDDDKLDAETLKVCEAKVALGPRGGIKPQAAKDDDERFSRKQAAQTRLYKVSDESGSLVVTEICSAPLDQTMLNSNDCFIVDQGHCGIFVWKGKGSTKQERKSAFSNAQGFIKAKQYPENTPVTVINENSETIAFKAIFKGWKDPGDTKGLGKTHTTGNIAHVKKEKFDASSLHKIKTSDIDSNPNMASRTGMYDDGSGKIEVFRIENFEAVKQSNELQGQFFGGDSYIVKYTYKQGGRERYIIYYWLGLTSSKDEQGAAAILTTKMDDKLNGAAVQIRVVQGKEPQHFLQLFKGKMIIHLGGCDSGFKHVDENEEAGRSSGFKNQQAEDKKGNRVRMYQVKGTNEYNTRAVEVEVSAKSLNANDIFVIKGPKQLYIWAGKGGSGDERELGKKVAKVLEPKSAYTLVPEEKEPAEFWEAIGGKQEYASSPRLQEETPAHGPRLFQCSNASGNFRVEEINNYTQQDLIQDDVMLLDAYNELYIWVGAGANAEEKKQILGTAKEYLMTDPSGRDPDSTQLIQVKQGFEPVPFTGWFMAWDNKYFQSMQTEDQMRQELAKQNAVVVIDLKQIKKAAEEQEDSFENCPKFTLAELQAKEVPEGVVSGKKEKHLSKEDFQKLFGMPYEKYATIPKWKQDNLKKKAGVY</sequence>
<evidence type="ECO:0000256" key="5">
    <source>
        <dbReference type="ARBA" id="ARBA00022737"/>
    </source>
</evidence>
<name>A0A7M7N0Y4_STRPU</name>
<dbReference type="GO" id="GO:0051016">
    <property type="term" value="P:barbed-end actin filament capping"/>
    <property type="evidence" value="ECO:0000318"/>
    <property type="project" value="GO_Central"/>
</dbReference>
<dbReference type="GO" id="GO:0005737">
    <property type="term" value="C:cytoplasm"/>
    <property type="evidence" value="ECO:0000318"/>
    <property type="project" value="GO_Central"/>
</dbReference>
<dbReference type="PANTHER" id="PTHR11977">
    <property type="entry name" value="VILLIN"/>
    <property type="match status" value="1"/>
</dbReference>
<dbReference type="InterPro" id="IPR007122">
    <property type="entry name" value="Villin/Gelsolin"/>
</dbReference>
<reference evidence="10" key="2">
    <citation type="submission" date="2021-01" db="UniProtKB">
        <authorList>
            <consortium name="EnsemblMetazoa"/>
        </authorList>
    </citation>
    <scope>IDENTIFICATION</scope>
</reference>
<dbReference type="GeneID" id="585300"/>
<dbReference type="FunFam" id="3.40.20.10:FF:000001">
    <property type="entry name" value="Gelsolin"/>
    <property type="match status" value="1"/>
</dbReference>
<dbReference type="GO" id="GO:0051015">
    <property type="term" value="F:actin filament binding"/>
    <property type="evidence" value="ECO:0000318"/>
    <property type="project" value="GO_Central"/>
</dbReference>
<dbReference type="FunCoup" id="A0A7M7N0Y4">
    <property type="interactions" value="917"/>
</dbReference>
<keyword evidence="8" id="KW-0206">Cytoskeleton</keyword>
<dbReference type="PANTHER" id="PTHR11977:SF123">
    <property type="entry name" value="GELSOLIN"/>
    <property type="match status" value="1"/>
</dbReference>
<dbReference type="InterPro" id="IPR029006">
    <property type="entry name" value="ADF-H/Gelsolin-like_dom_sf"/>
</dbReference>
<dbReference type="GO" id="GO:0051014">
    <property type="term" value="P:actin filament severing"/>
    <property type="evidence" value="ECO:0000318"/>
    <property type="project" value="GO_Central"/>
</dbReference>
<dbReference type="InParanoid" id="A0A7M7N0Y4"/>
<protein>
    <recommendedName>
        <fullName evidence="9">HP domain-containing protein</fullName>
    </recommendedName>
</protein>
<organism evidence="10 11">
    <name type="scientific">Strongylocentrotus purpuratus</name>
    <name type="common">Purple sea urchin</name>
    <dbReference type="NCBI Taxonomy" id="7668"/>
    <lineage>
        <taxon>Eukaryota</taxon>
        <taxon>Metazoa</taxon>
        <taxon>Echinodermata</taxon>
        <taxon>Eleutherozoa</taxon>
        <taxon>Echinozoa</taxon>
        <taxon>Echinoidea</taxon>
        <taxon>Euechinoidea</taxon>
        <taxon>Echinacea</taxon>
        <taxon>Camarodonta</taxon>
        <taxon>Echinidea</taxon>
        <taxon>Strongylocentrotidae</taxon>
        <taxon>Strongylocentrotus</taxon>
    </lineage>
</organism>
<dbReference type="CDD" id="cd11290">
    <property type="entry name" value="gelsolin_S1_like"/>
    <property type="match status" value="1"/>
</dbReference>
<keyword evidence="11" id="KW-1185">Reference proteome</keyword>
<dbReference type="Gene3D" id="3.40.20.10">
    <property type="entry name" value="Severin"/>
    <property type="match status" value="6"/>
</dbReference>
<dbReference type="RefSeq" id="XP_030829529.1">
    <property type="nucleotide sequence ID" value="XM_030973669.1"/>
</dbReference>
<dbReference type="SMART" id="SM00153">
    <property type="entry name" value="VHP"/>
    <property type="match status" value="1"/>
</dbReference>
<evidence type="ECO:0000256" key="8">
    <source>
        <dbReference type="ARBA" id="ARBA00023212"/>
    </source>
</evidence>
<evidence type="ECO:0000313" key="11">
    <source>
        <dbReference type="Proteomes" id="UP000007110"/>
    </source>
</evidence>
<dbReference type="CDD" id="cd11288">
    <property type="entry name" value="gelsolin_S5_like"/>
    <property type="match status" value="1"/>
</dbReference>
<reference evidence="11" key="1">
    <citation type="submission" date="2015-02" db="EMBL/GenBank/DDBJ databases">
        <title>Genome sequencing for Strongylocentrotus purpuratus.</title>
        <authorList>
            <person name="Murali S."/>
            <person name="Liu Y."/>
            <person name="Vee V."/>
            <person name="English A."/>
            <person name="Wang M."/>
            <person name="Skinner E."/>
            <person name="Han Y."/>
            <person name="Muzny D.M."/>
            <person name="Worley K.C."/>
            <person name="Gibbs R.A."/>
        </authorList>
    </citation>
    <scope>NUCLEOTIDE SEQUENCE</scope>
</reference>
<keyword evidence="5" id="KW-0677">Repeat</keyword>
<dbReference type="FunFam" id="3.40.20.10:FF:000002">
    <property type="entry name" value="Gelsolin"/>
    <property type="match status" value="1"/>
</dbReference>
<evidence type="ECO:0000256" key="7">
    <source>
        <dbReference type="ARBA" id="ARBA00023203"/>
    </source>
</evidence>
<dbReference type="FunFam" id="3.40.20.10:FF:000005">
    <property type="entry name" value="Gelsolin"/>
    <property type="match status" value="1"/>
</dbReference>
<dbReference type="Pfam" id="PF00626">
    <property type="entry name" value="Gelsolin"/>
    <property type="match status" value="6"/>
</dbReference>
<evidence type="ECO:0000256" key="2">
    <source>
        <dbReference type="ARBA" id="ARBA00008418"/>
    </source>
</evidence>
<dbReference type="PROSITE" id="PS51089">
    <property type="entry name" value="HP"/>
    <property type="match status" value="1"/>
</dbReference>
<comment type="similarity">
    <text evidence="2">Belongs to the villin/gelsolin family.</text>
</comment>
<dbReference type="AlphaFoldDB" id="A0A7M7N0Y4"/>
<dbReference type="InterPro" id="IPR003128">
    <property type="entry name" value="Villin_headpiece"/>
</dbReference>
<dbReference type="CDD" id="cd11289">
    <property type="entry name" value="gelsolin_S2_like"/>
    <property type="match status" value="1"/>
</dbReference>
<dbReference type="OMA" id="DPNIWSA"/>
<dbReference type="Pfam" id="PF02209">
    <property type="entry name" value="VHP"/>
    <property type="match status" value="1"/>
</dbReference>
<keyword evidence="7" id="KW-0009">Actin-binding</keyword>
<evidence type="ECO:0000256" key="6">
    <source>
        <dbReference type="ARBA" id="ARBA00022837"/>
    </source>
</evidence>
<dbReference type="SUPFAM" id="SSF55753">
    <property type="entry name" value="Actin depolymerizing proteins"/>
    <property type="match status" value="6"/>
</dbReference>
<keyword evidence="6" id="KW-0106">Calcium</keyword>
<evidence type="ECO:0000259" key="9">
    <source>
        <dbReference type="PROSITE" id="PS51089"/>
    </source>
</evidence>